<dbReference type="PATRIC" id="fig|1550566.3.peg.2508"/>
<organism evidence="2 3">
    <name type="scientific">Methanoculleus sediminis</name>
    <dbReference type="NCBI Taxonomy" id="1550566"/>
    <lineage>
        <taxon>Archaea</taxon>
        <taxon>Methanobacteriati</taxon>
        <taxon>Methanobacteriota</taxon>
        <taxon>Stenosarchaea group</taxon>
        <taxon>Methanomicrobia</taxon>
        <taxon>Methanomicrobiales</taxon>
        <taxon>Methanomicrobiaceae</taxon>
        <taxon>Methanoculleus</taxon>
    </lineage>
</organism>
<dbReference type="InterPro" id="IPR029058">
    <property type="entry name" value="AB_hydrolase_fold"/>
</dbReference>
<dbReference type="STRING" id="1550566.SZ63_11470"/>
<dbReference type="OrthoDB" id="33195at2157"/>
<dbReference type="SUPFAM" id="SSF53474">
    <property type="entry name" value="alpha/beta-Hydrolases"/>
    <property type="match status" value="1"/>
</dbReference>
<evidence type="ECO:0000313" key="2">
    <source>
        <dbReference type="EMBL" id="KLK87215.1"/>
    </source>
</evidence>
<dbReference type="EMBL" id="JXOJ01000008">
    <property type="protein sequence ID" value="KLK87215.1"/>
    <property type="molecule type" value="Genomic_DNA"/>
</dbReference>
<dbReference type="Pfam" id="PF01738">
    <property type="entry name" value="DLH"/>
    <property type="match status" value="1"/>
</dbReference>
<dbReference type="Proteomes" id="UP000035301">
    <property type="component" value="Unassembled WGS sequence"/>
</dbReference>
<reference evidence="2 3" key="1">
    <citation type="journal article" date="2015" name="Int. J. Syst. Evol. Microbiol.">
        <title>Methanoculleus sediminis sp. nov., a methanogen from sediments near a submarine mud volcano.</title>
        <authorList>
            <person name="Chen S.C."/>
            <person name="Chen M.F."/>
            <person name="Lai M.C."/>
            <person name="Weng C.Y."/>
            <person name="Wu S.Y."/>
            <person name="Lin S."/>
            <person name="Yang T.F."/>
            <person name="Chen P.C."/>
        </authorList>
    </citation>
    <scope>NUCLEOTIDE SEQUENCE [LARGE SCALE GENOMIC DNA]</scope>
    <source>
        <strain evidence="2 3">S3Fa</strain>
    </source>
</reference>
<dbReference type="InterPro" id="IPR051049">
    <property type="entry name" value="Dienelactone_hydrolase-like"/>
</dbReference>
<keyword evidence="2" id="KW-0378">Hydrolase</keyword>
<protein>
    <submittedName>
        <fullName evidence="2">Dienelactone hydrolase</fullName>
    </submittedName>
</protein>
<dbReference type="Gene3D" id="3.40.50.1820">
    <property type="entry name" value="alpha/beta hydrolase"/>
    <property type="match status" value="1"/>
</dbReference>
<evidence type="ECO:0000259" key="1">
    <source>
        <dbReference type="Pfam" id="PF01738"/>
    </source>
</evidence>
<proteinExistence type="predicted"/>
<dbReference type="PANTHER" id="PTHR46623">
    <property type="entry name" value="CARBOXYMETHYLENEBUTENOLIDASE-RELATED"/>
    <property type="match status" value="1"/>
</dbReference>
<dbReference type="GO" id="GO:0016787">
    <property type="term" value="F:hydrolase activity"/>
    <property type="evidence" value="ECO:0007669"/>
    <property type="project" value="UniProtKB-KW"/>
</dbReference>
<evidence type="ECO:0000313" key="3">
    <source>
        <dbReference type="Proteomes" id="UP000035301"/>
    </source>
</evidence>
<comment type="caution">
    <text evidence="2">The sequence shown here is derived from an EMBL/GenBank/DDBJ whole genome shotgun (WGS) entry which is preliminary data.</text>
</comment>
<keyword evidence="3" id="KW-1185">Reference proteome</keyword>
<gene>
    <name evidence="2" type="ORF">SZ63_11470</name>
</gene>
<feature type="domain" description="Dienelactone hydrolase" evidence="1">
    <location>
        <begin position="47"/>
        <end position="251"/>
    </location>
</feature>
<dbReference type="InterPro" id="IPR002925">
    <property type="entry name" value="Dienelactn_hydro"/>
</dbReference>
<dbReference type="RefSeq" id="WP_048185534.1">
    <property type="nucleotide sequence ID" value="NZ_JXOJ01000008.1"/>
</dbReference>
<dbReference type="PANTHER" id="PTHR46623:SF6">
    <property type="entry name" value="ALPHA_BETA-HYDROLASES SUPERFAMILY PROTEIN"/>
    <property type="match status" value="1"/>
</dbReference>
<name>A0A0H1QW80_9EURY</name>
<sequence>MRNVILLAAVVSLLLLVGGVSAADVGTAGMRNGTTVTIQSAGQGYPAYITTPEEGGPYPAVVLIHSFNGLEPGYRVMADRLATEGFVVIAPEWQTFEEAPEDNVTEALVRDTVAYLGTRPEVNSSSIGLTGFCAGGRYTMLFLPRIEEFSAGVAWYGFPYSGGQANGSPPAEFIENITDPMLIIHGTADEPSPVADIYRYATELDAAGKYFELKVYQGEPHGFMIGEDGQLVESPVAESAYEEMAIFFNRTLG</sequence>
<dbReference type="AlphaFoldDB" id="A0A0H1QW80"/>
<accession>A0A0H1QW80</accession>